<dbReference type="EMBL" id="JAHESF010000011">
    <property type="protein sequence ID" value="MBT1697845.1"/>
    <property type="molecule type" value="Genomic_DNA"/>
</dbReference>
<dbReference type="InterPro" id="IPR039448">
    <property type="entry name" value="Beta_helix"/>
</dbReference>
<accession>A0AAP2DK74</accession>
<dbReference type="InterPro" id="IPR012334">
    <property type="entry name" value="Pectin_lyas_fold"/>
</dbReference>
<proteinExistence type="predicted"/>
<reference evidence="2 3" key="1">
    <citation type="submission" date="2021-05" db="EMBL/GenBank/DDBJ databases">
        <title>A Polyphasic approach of four new species of the genus Ohtaekwangia: Ohtaekwangia histidinii sp. nov., Ohtaekwangia cretensis sp. nov., Ohtaekwangia indiensis sp. nov., Ohtaekwangia reichenbachii sp. nov. from diverse environment.</title>
        <authorList>
            <person name="Octaviana S."/>
        </authorList>
    </citation>
    <scope>NUCLEOTIDE SEQUENCE [LARGE SCALE GENOMIC DNA]</scope>
    <source>
        <strain evidence="2 3">PWU4</strain>
    </source>
</reference>
<dbReference type="Proteomes" id="UP001319200">
    <property type="component" value="Unassembled WGS sequence"/>
</dbReference>
<feature type="domain" description="Right handed beta helix" evidence="1">
    <location>
        <begin position="231"/>
        <end position="384"/>
    </location>
</feature>
<dbReference type="NCBIfam" id="NF041518">
    <property type="entry name" value="choice_anch_Q"/>
    <property type="match status" value="1"/>
</dbReference>
<dbReference type="SUPFAM" id="SSF51126">
    <property type="entry name" value="Pectin lyase-like"/>
    <property type="match status" value="1"/>
</dbReference>
<evidence type="ECO:0000259" key="1">
    <source>
        <dbReference type="Pfam" id="PF13229"/>
    </source>
</evidence>
<dbReference type="RefSeq" id="WP_254163715.1">
    <property type="nucleotide sequence ID" value="NZ_JAHESF010000011.1"/>
</dbReference>
<dbReference type="Pfam" id="PF13229">
    <property type="entry name" value="Beta_helix"/>
    <property type="match status" value="1"/>
</dbReference>
<dbReference type="InterPro" id="IPR011050">
    <property type="entry name" value="Pectin_lyase_fold/virulence"/>
</dbReference>
<name>A0AAP2DK74_9BACT</name>
<sequence>MNKVTSITGRLCAVVALSALLQCSEDEVLQRADDPATSASATTDCGCTYTVPAGTHLVDGQALAIKPGNVICLKAGAAYANLLFRNIRGTAASPVIIRNCGGTVTLNATGKPYAMKTELSRYFRITGGTGTTYGIRLNAGSQGLMLDKLSSDVEVDHLEISNPGFAGIMAKTDPTCDDATLRGNFVMRNVVLHDNYVHDTGGEGFYVGNTFYLSGMSTSCGIKLPHIIEGVKIYNNVIRNTGWEAIQVGSTPQGAQVFNNRIENYGVKNVKFQNNGVQFGEGAPGKFYNNYIKGGKGIALFILGNGENFVYNNVIVNAGQDAMFCDERTATGSGFRFINNTIINPGTNGIRIYADLVSMNVVLNNVIVNPGSYSTYKYPRTGNDAYVYLLSKTVKAKIENNYFTRDIASVKFTNAPAGDYSVRAGSPLIDKGFNIASYNITVDYRQQPRLKGAAYDIGAYEY</sequence>
<dbReference type="AlphaFoldDB" id="A0AAP2DK74"/>
<dbReference type="SMART" id="SM00710">
    <property type="entry name" value="PbH1"/>
    <property type="match status" value="7"/>
</dbReference>
<dbReference type="Gene3D" id="2.160.20.10">
    <property type="entry name" value="Single-stranded right-handed beta-helix, Pectin lyase-like"/>
    <property type="match status" value="1"/>
</dbReference>
<gene>
    <name evidence="2" type="ORF">KK083_13210</name>
</gene>
<evidence type="ECO:0000313" key="2">
    <source>
        <dbReference type="EMBL" id="MBT1697845.1"/>
    </source>
</evidence>
<dbReference type="InterPro" id="IPR059226">
    <property type="entry name" value="Choice_anch_Q_dom"/>
</dbReference>
<keyword evidence="3" id="KW-1185">Reference proteome</keyword>
<dbReference type="InterPro" id="IPR006626">
    <property type="entry name" value="PbH1"/>
</dbReference>
<evidence type="ECO:0000313" key="3">
    <source>
        <dbReference type="Proteomes" id="UP001319200"/>
    </source>
</evidence>
<organism evidence="2 3">
    <name type="scientific">Chryseosolibacter histidini</name>
    <dbReference type="NCBI Taxonomy" id="2782349"/>
    <lineage>
        <taxon>Bacteria</taxon>
        <taxon>Pseudomonadati</taxon>
        <taxon>Bacteroidota</taxon>
        <taxon>Cytophagia</taxon>
        <taxon>Cytophagales</taxon>
        <taxon>Chryseotaleaceae</taxon>
        <taxon>Chryseosolibacter</taxon>
    </lineage>
</organism>
<comment type="caution">
    <text evidence="2">The sequence shown here is derived from an EMBL/GenBank/DDBJ whole genome shotgun (WGS) entry which is preliminary data.</text>
</comment>
<protein>
    <submittedName>
        <fullName evidence="2">Right-handed parallel beta-helix repeat-containing protein</fullName>
    </submittedName>
</protein>